<accession>A0AAN6N189</accession>
<evidence type="ECO:0000313" key="1">
    <source>
        <dbReference type="EMBL" id="KAK3937194.1"/>
    </source>
</evidence>
<proteinExistence type="predicted"/>
<dbReference type="Proteomes" id="UP001303473">
    <property type="component" value="Unassembled WGS sequence"/>
</dbReference>
<evidence type="ECO:0000313" key="2">
    <source>
        <dbReference type="Proteomes" id="UP001303473"/>
    </source>
</evidence>
<dbReference type="InterPro" id="IPR022198">
    <property type="entry name" value="DUF3723"/>
</dbReference>
<dbReference type="AlphaFoldDB" id="A0AAN6N189"/>
<reference evidence="2" key="1">
    <citation type="journal article" date="2023" name="Mol. Phylogenet. Evol.">
        <title>Genome-scale phylogeny and comparative genomics of the fungal order Sordariales.</title>
        <authorList>
            <person name="Hensen N."/>
            <person name="Bonometti L."/>
            <person name="Westerberg I."/>
            <person name="Brannstrom I.O."/>
            <person name="Guillou S."/>
            <person name="Cros-Aarteil S."/>
            <person name="Calhoun S."/>
            <person name="Haridas S."/>
            <person name="Kuo A."/>
            <person name="Mondo S."/>
            <person name="Pangilinan J."/>
            <person name="Riley R."/>
            <person name="LaButti K."/>
            <person name="Andreopoulos B."/>
            <person name="Lipzen A."/>
            <person name="Chen C."/>
            <person name="Yan M."/>
            <person name="Daum C."/>
            <person name="Ng V."/>
            <person name="Clum A."/>
            <person name="Steindorff A."/>
            <person name="Ohm R.A."/>
            <person name="Martin F."/>
            <person name="Silar P."/>
            <person name="Natvig D.O."/>
            <person name="Lalanne C."/>
            <person name="Gautier V."/>
            <person name="Ament-Velasquez S.L."/>
            <person name="Kruys A."/>
            <person name="Hutchinson M.I."/>
            <person name="Powell A.J."/>
            <person name="Barry K."/>
            <person name="Miller A.N."/>
            <person name="Grigoriev I.V."/>
            <person name="Debuchy R."/>
            <person name="Gladieux P."/>
            <person name="Hiltunen Thoren M."/>
            <person name="Johannesson H."/>
        </authorList>
    </citation>
    <scope>NUCLEOTIDE SEQUENCE [LARGE SCALE GENOMIC DNA]</scope>
    <source>
        <strain evidence="2">CBS 340.73</strain>
    </source>
</reference>
<name>A0AAN6N189_9PEZI</name>
<dbReference type="Pfam" id="PF12520">
    <property type="entry name" value="DUF3723"/>
    <property type="match status" value="1"/>
</dbReference>
<protein>
    <submittedName>
        <fullName evidence="1">Uncharacterized protein</fullName>
    </submittedName>
</protein>
<comment type="caution">
    <text evidence="1">The sequence shown here is derived from an EMBL/GenBank/DDBJ whole genome shotgun (WGS) entry which is preliminary data.</text>
</comment>
<sequence>MASEEFLLGRCQLQLRDIEIDPDYCRDKIDLAIQTVSIPILKTTNSQYSLRTQVELRQLLEDSGVSYSSFIESQSRIPYLRLTSSHSKLRCIHARQRYEAALSSTKLGPGTWWTVKLYCLPQGVDIRALLRDEVEHDHHQTKYNDGHIFCAVLYWEEQGDPGRARSWRSKLSHQANGKVKERLKKLRAFPGLLNALELGNVERMVHSRGLPQIIRNLDHIYKTWDTITLGEARVRRAADVPTVQYLQMLATFGNHIIRSHLITTLRKGEAISQAMEALWSPPDDCLVEQCRGPIFEGSSASKPGSLVHDGSHCAALRGFPRLCDGDYMGPRCEPGERHTPASRDEIAIDYFRSLARRVGYHVATPREVPPITAGIAESAIEPAEGASGEEMDPAILGFSTVLRL</sequence>
<organism evidence="1 2">
    <name type="scientific">Diplogelasinospora grovesii</name>
    <dbReference type="NCBI Taxonomy" id="303347"/>
    <lineage>
        <taxon>Eukaryota</taxon>
        <taxon>Fungi</taxon>
        <taxon>Dikarya</taxon>
        <taxon>Ascomycota</taxon>
        <taxon>Pezizomycotina</taxon>
        <taxon>Sordariomycetes</taxon>
        <taxon>Sordariomycetidae</taxon>
        <taxon>Sordariales</taxon>
        <taxon>Diplogelasinosporaceae</taxon>
        <taxon>Diplogelasinospora</taxon>
    </lineage>
</organism>
<gene>
    <name evidence="1" type="ORF">QBC46DRAFT_411395</name>
</gene>
<keyword evidence="2" id="KW-1185">Reference proteome</keyword>
<dbReference type="EMBL" id="MU853861">
    <property type="protein sequence ID" value="KAK3937194.1"/>
    <property type="molecule type" value="Genomic_DNA"/>
</dbReference>